<dbReference type="OrthoDB" id="280568at2"/>
<organism evidence="1 2">
    <name type="scientific">Gimesia alba</name>
    <dbReference type="NCBI Taxonomy" id="2527973"/>
    <lineage>
        <taxon>Bacteria</taxon>
        <taxon>Pseudomonadati</taxon>
        <taxon>Planctomycetota</taxon>
        <taxon>Planctomycetia</taxon>
        <taxon>Planctomycetales</taxon>
        <taxon>Planctomycetaceae</taxon>
        <taxon>Gimesia</taxon>
    </lineage>
</organism>
<keyword evidence="2" id="KW-1185">Reference proteome</keyword>
<evidence type="ECO:0000313" key="1">
    <source>
        <dbReference type="EMBL" id="QDT40709.1"/>
    </source>
</evidence>
<gene>
    <name evidence="1" type="ORF">Pan241w_07670</name>
</gene>
<dbReference type="Proteomes" id="UP000317171">
    <property type="component" value="Chromosome"/>
</dbReference>
<sequence>MANIHYHFYPRTEPPPDFVTQIISAFEKHFSGISTVQLNKGLTSDEVLAKIRPDLIEIGFEVESGKTRDQKIERPVFYGEQGQPTLKYEIDAYHSGWRCGLEVEAGRAWMGNAVYRDLVQAMVMVQVDVLALAVPLSYKYKSSGRETSSSDFFNTRNVAEALFGHSRFTLPYKLLLIGY</sequence>
<proteinExistence type="predicted"/>
<dbReference type="RefSeq" id="WP_145211107.1">
    <property type="nucleotide sequence ID" value="NZ_CP036269.1"/>
</dbReference>
<reference evidence="1 2" key="1">
    <citation type="submission" date="2019-02" db="EMBL/GenBank/DDBJ databases">
        <title>Deep-cultivation of Planctomycetes and their phenomic and genomic characterization uncovers novel biology.</title>
        <authorList>
            <person name="Wiegand S."/>
            <person name="Jogler M."/>
            <person name="Boedeker C."/>
            <person name="Pinto D."/>
            <person name="Vollmers J."/>
            <person name="Rivas-Marin E."/>
            <person name="Kohn T."/>
            <person name="Peeters S.H."/>
            <person name="Heuer A."/>
            <person name="Rast P."/>
            <person name="Oberbeckmann S."/>
            <person name="Bunk B."/>
            <person name="Jeske O."/>
            <person name="Meyerdierks A."/>
            <person name="Storesund J.E."/>
            <person name="Kallscheuer N."/>
            <person name="Luecker S."/>
            <person name="Lage O.M."/>
            <person name="Pohl T."/>
            <person name="Merkel B.J."/>
            <person name="Hornburger P."/>
            <person name="Mueller R.-W."/>
            <person name="Bruemmer F."/>
            <person name="Labrenz M."/>
            <person name="Spormann A.M."/>
            <person name="Op den Camp H."/>
            <person name="Overmann J."/>
            <person name="Amann R."/>
            <person name="Jetten M.S.M."/>
            <person name="Mascher T."/>
            <person name="Medema M.H."/>
            <person name="Devos D.P."/>
            <person name="Kaster A.-K."/>
            <person name="Ovreas L."/>
            <person name="Rohde M."/>
            <person name="Galperin M.Y."/>
            <person name="Jogler C."/>
        </authorList>
    </citation>
    <scope>NUCLEOTIDE SEQUENCE [LARGE SCALE GENOMIC DNA]</scope>
    <source>
        <strain evidence="1 2">Pan241w</strain>
    </source>
</reference>
<dbReference type="AlphaFoldDB" id="A0A517R9Y9"/>
<name>A0A517R9Y9_9PLAN</name>
<protein>
    <recommendedName>
        <fullName evidence="3">Restriction endonuclease BglII</fullName>
    </recommendedName>
</protein>
<evidence type="ECO:0008006" key="3">
    <source>
        <dbReference type="Google" id="ProtNLM"/>
    </source>
</evidence>
<evidence type="ECO:0000313" key="2">
    <source>
        <dbReference type="Proteomes" id="UP000317171"/>
    </source>
</evidence>
<dbReference type="EMBL" id="CP036269">
    <property type="protein sequence ID" value="QDT40709.1"/>
    <property type="molecule type" value="Genomic_DNA"/>
</dbReference>
<dbReference type="KEGG" id="gaz:Pan241w_07670"/>
<accession>A0A517R9Y9</accession>